<dbReference type="SUPFAM" id="SSF55008">
    <property type="entry name" value="HMA, heavy metal-associated domain"/>
    <property type="match status" value="1"/>
</dbReference>
<comment type="function">
    <text evidence="14">Involved in mercury resistance. Probably transfers a mercuric ion from the periplasmic Hg(2+)-binding protein MerP to the cytoplasmic mercuric reductase MerA.</text>
</comment>
<keyword evidence="8 15" id="KW-0812">Transmembrane</keyword>
<proteinExistence type="inferred from homology"/>
<reference evidence="17 18" key="1">
    <citation type="submission" date="2019-07" db="EMBL/GenBank/DDBJ databases">
        <title>Whole genome shotgun sequence of Chitinophaga cymbidii NBRC 109752.</title>
        <authorList>
            <person name="Hosoyama A."/>
            <person name="Uohara A."/>
            <person name="Ohji S."/>
            <person name="Ichikawa N."/>
        </authorList>
    </citation>
    <scope>NUCLEOTIDE SEQUENCE [LARGE SCALE GENOMIC DNA]</scope>
    <source>
        <strain evidence="17 18">NBRC 109752</strain>
    </source>
</reference>
<accession>A0A512RS59</accession>
<keyword evidence="9" id="KW-0479">Metal-binding</keyword>
<evidence type="ECO:0000256" key="8">
    <source>
        <dbReference type="ARBA" id="ARBA00022692"/>
    </source>
</evidence>
<evidence type="ECO:0000259" key="16">
    <source>
        <dbReference type="PROSITE" id="PS50846"/>
    </source>
</evidence>
<protein>
    <recommendedName>
        <fullName evidence="3">Mercuric transport protein MerT</fullName>
    </recommendedName>
    <alternativeName>
        <fullName evidence="13">Mercury ion transport protein</fullName>
    </alternativeName>
</protein>
<evidence type="ECO:0000256" key="13">
    <source>
        <dbReference type="ARBA" id="ARBA00030934"/>
    </source>
</evidence>
<evidence type="ECO:0000256" key="4">
    <source>
        <dbReference type="ARBA" id="ARBA00022448"/>
    </source>
</evidence>
<name>A0A512RS59_9BACT</name>
<dbReference type="EMBL" id="BKAU01000007">
    <property type="protein sequence ID" value="GEP98528.1"/>
    <property type="molecule type" value="Genomic_DNA"/>
</dbReference>
<dbReference type="NCBIfam" id="NF033556">
    <property type="entry name" value="MerTP_fusion"/>
    <property type="match status" value="1"/>
</dbReference>
<dbReference type="InterPro" id="IPR036163">
    <property type="entry name" value="HMA_dom_sf"/>
</dbReference>
<feature type="transmembrane region" description="Helical" evidence="15">
    <location>
        <begin position="95"/>
        <end position="117"/>
    </location>
</feature>
<evidence type="ECO:0000256" key="10">
    <source>
        <dbReference type="ARBA" id="ARBA00022914"/>
    </source>
</evidence>
<evidence type="ECO:0000256" key="15">
    <source>
        <dbReference type="SAM" id="Phobius"/>
    </source>
</evidence>
<dbReference type="GO" id="GO:0046872">
    <property type="term" value="F:metal ion binding"/>
    <property type="evidence" value="ECO:0007669"/>
    <property type="project" value="UniProtKB-KW"/>
</dbReference>
<evidence type="ECO:0000256" key="1">
    <source>
        <dbReference type="ARBA" id="ARBA00004429"/>
    </source>
</evidence>
<dbReference type="Pfam" id="PF02411">
    <property type="entry name" value="MerT"/>
    <property type="match status" value="1"/>
</dbReference>
<dbReference type="Pfam" id="PF00403">
    <property type="entry name" value="HMA"/>
    <property type="match status" value="1"/>
</dbReference>
<evidence type="ECO:0000256" key="3">
    <source>
        <dbReference type="ARBA" id="ARBA00017053"/>
    </source>
</evidence>
<sequence length="222" mass="23762">MKKARSSGAAIGTGLLTAIAASLCCITPIIAMIAGSSSLLASFSWLEPARPYLIGISAVVLLYAWYLQFKPAKPSSADCHCEPVKKTSFQQSKKFLAIITLFSVLMMTFPLYASMFYPEGKGEVSEHKALDNKQQAKFTIQGMTCASCEAHVNNEISKVQGVLSYTTSFKARSSIVAFDSTKTNMDAIAAAIGKTGYKVRGSEVIDSTCATGDKSCCETDSK</sequence>
<evidence type="ECO:0000313" key="17">
    <source>
        <dbReference type="EMBL" id="GEP98528.1"/>
    </source>
</evidence>
<keyword evidence="10" id="KW-0476">Mercury</keyword>
<feature type="domain" description="HMA" evidence="16">
    <location>
        <begin position="134"/>
        <end position="200"/>
    </location>
</feature>
<dbReference type="Gene3D" id="3.30.70.100">
    <property type="match status" value="1"/>
</dbReference>
<evidence type="ECO:0000256" key="14">
    <source>
        <dbReference type="ARBA" id="ARBA00045720"/>
    </source>
</evidence>
<dbReference type="Gene3D" id="1.10.287.910">
    <property type="entry name" value="bacterial mercury transporter, merf"/>
    <property type="match status" value="1"/>
</dbReference>
<dbReference type="GO" id="GO:0005886">
    <property type="term" value="C:plasma membrane"/>
    <property type="evidence" value="ECO:0007669"/>
    <property type="project" value="UniProtKB-SubCell"/>
</dbReference>
<evidence type="ECO:0000256" key="2">
    <source>
        <dbReference type="ARBA" id="ARBA00008224"/>
    </source>
</evidence>
<feature type="transmembrane region" description="Helical" evidence="15">
    <location>
        <begin position="49"/>
        <end position="67"/>
    </location>
</feature>
<evidence type="ECO:0000256" key="11">
    <source>
        <dbReference type="ARBA" id="ARBA00022989"/>
    </source>
</evidence>
<dbReference type="InterPro" id="IPR006121">
    <property type="entry name" value="HMA_dom"/>
</dbReference>
<keyword evidence="6" id="KW-1003">Cell membrane</keyword>
<dbReference type="PROSITE" id="PS50846">
    <property type="entry name" value="HMA_2"/>
    <property type="match status" value="1"/>
</dbReference>
<evidence type="ECO:0000256" key="5">
    <source>
        <dbReference type="ARBA" id="ARBA00022466"/>
    </source>
</evidence>
<keyword evidence="4" id="KW-0813">Transport</keyword>
<comment type="subcellular location">
    <subcellularLocation>
        <location evidence="1">Cell inner membrane</location>
        <topology evidence="1">Multi-pass membrane protein</topology>
    </subcellularLocation>
</comment>
<dbReference type="InterPro" id="IPR003457">
    <property type="entry name" value="Transprt_MerT"/>
</dbReference>
<dbReference type="AlphaFoldDB" id="A0A512RS59"/>
<keyword evidence="5" id="KW-0475">Mercuric resistance</keyword>
<dbReference type="CDD" id="cd00371">
    <property type="entry name" value="HMA"/>
    <property type="match status" value="1"/>
</dbReference>
<evidence type="ECO:0000256" key="7">
    <source>
        <dbReference type="ARBA" id="ARBA00022519"/>
    </source>
</evidence>
<keyword evidence="18" id="KW-1185">Reference proteome</keyword>
<gene>
    <name evidence="17" type="ORF">CCY01nite_47880</name>
</gene>
<evidence type="ECO:0000256" key="9">
    <source>
        <dbReference type="ARBA" id="ARBA00022723"/>
    </source>
</evidence>
<evidence type="ECO:0000256" key="6">
    <source>
        <dbReference type="ARBA" id="ARBA00022475"/>
    </source>
</evidence>
<dbReference type="GO" id="GO:0015097">
    <property type="term" value="F:mercury ion transmembrane transporter activity"/>
    <property type="evidence" value="ECO:0007669"/>
    <property type="project" value="InterPro"/>
</dbReference>
<comment type="caution">
    <text evidence="17">The sequence shown here is derived from an EMBL/GenBank/DDBJ whole genome shotgun (WGS) entry which is preliminary data.</text>
</comment>
<feature type="transmembrane region" description="Helical" evidence="15">
    <location>
        <begin position="12"/>
        <end position="37"/>
    </location>
</feature>
<keyword evidence="7" id="KW-0997">Cell inner membrane</keyword>
<dbReference type="OrthoDB" id="1493145at2"/>
<dbReference type="RefSeq" id="WP_146867151.1">
    <property type="nucleotide sequence ID" value="NZ_BKAU01000007.1"/>
</dbReference>
<evidence type="ECO:0000313" key="18">
    <source>
        <dbReference type="Proteomes" id="UP000321436"/>
    </source>
</evidence>
<dbReference type="Proteomes" id="UP000321436">
    <property type="component" value="Unassembled WGS sequence"/>
</dbReference>
<keyword evidence="11 15" id="KW-1133">Transmembrane helix</keyword>
<comment type="similarity">
    <text evidence="2">Belongs to the MerT family.</text>
</comment>
<organism evidence="17 18">
    <name type="scientific">Chitinophaga cymbidii</name>
    <dbReference type="NCBI Taxonomy" id="1096750"/>
    <lineage>
        <taxon>Bacteria</taxon>
        <taxon>Pseudomonadati</taxon>
        <taxon>Bacteroidota</taxon>
        <taxon>Chitinophagia</taxon>
        <taxon>Chitinophagales</taxon>
        <taxon>Chitinophagaceae</taxon>
        <taxon>Chitinophaga</taxon>
    </lineage>
</organism>
<keyword evidence="12 15" id="KW-0472">Membrane</keyword>
<dbReference type="FunFam" id="3.30.70.100:FF:000001">
    <property type="entry name" value="ATPase copper transporting beta"/>
    <property type="match status" value="1"/>
</dbReference>
<evidence type="ECO:0000256" key="12">
    <source>
        <dbReference type="ARBA" id="ARBA00023136"/>
    </source>
</evidence>